<evidence type="ECO:0000313" key="2">
    <source>
        <dbReference type="EMBL" id="CED83769.1"/>
    </source>
</evidence>
<name>A0A0F7SSZ9_PHARH</name>
<dbReference type="PANTHER" id="PTHR31630:SF6">
    <property type="entry name" value="PHYTANOYL-COA DIOXYGENASE-RELATED"/>
    <property type="match status" value="1"/>
</dbReference>
<protein>
    <submittedName>
        <fullName evidence="2">Isopenicillin N synthase-like</fullName>
    </submittedName>
</protein>
<feature type="region of interest" description="Disordered" evidence="1">
    <location>
        <begin position="14"/>
        <end position="35"/>
    </location>
</feature>
<reference evidence="2" key="1">
    <citation type="submission" date="2014-08" db="EMBL/GenBank/DDBJ databases">
        <authorList>
            <person name="Sharma Rahul"/>
            <person name="Thines Marco"/>
        </authorList>
    </citation>
    <scope>NUCLEOTIDE SEQUENCE</scope>
</reference>
<dbReference type="PANTHER" id="PTHR31630">
    <property type="entry name" value="PHYTANOYL-COA DIOXYGENASE-RELATED-RELATED"/>
    <property type="match status" value="1"/>
</dbReference>
<dbReference type="AlphaFoldDB" id="A0A0F7SSZ9"/>
<dbReference type="SUPFAM" id="SSF51197">
    <property type="entry name" value="Clavaminate synthase-like"/>
    <property type="match status" value="1"/>
</dbReference>
<organism evidence="2">
    <name type="scientific">Phaffia rhodozyma</name>
    <name type="common">Yeast</name>
    <name type="synonym">Xanthophyllomyces dendrorhous</name>
    <dbReference type="NCBI Taxonomy" id="264483"/>
    <lineage>
        <taxon>Eukaryota</taxon>
        <taxon>Fungi</taxon>
        <taxon>Dikarya</taxon>
        <taxon>Basidiomycota</taxon>
        <taxon>Agaricomycotina</taxon>
        <taxon>Tremellomycetes</taxon>
        <taxon>Cystofilobasidiales</taxon>
        <taxon>Mrakiaceae</taxon>
        <taxon>Phaffia</taxon>
    </lineage>
</organism>
<dbReference type="Gene3D" id="2.60.120.620">
    <property type="entry name" value="q2cbj1_9rhob like domain"/>
    <property type="match status" value="1"/>
</dbReference>
<evidence type="ECO:0000256" key="1">
    <source>
        <dbReference type="SAM" id="MobiDB-lite"/>
    </source>
</evidence>
<dbReference type="EMBL" id="LN483157">
    <property type="protein sequence ID" value="CED83769.1"/>
    <property type="molecule type" value="Genomic_DNA"/>
</dbReference>
<sequence>MSFVMSIIQMSTSTTTATTTNNTDTSTGTAAGNLSLTGSAGPSDIAASVGSSSVHHGDFRDQLFSKGWVVVPNVIPDDRAREYVSRAHDFLESFNLGYNRDDPSTWNLSSLPYNNKGGLYSAYGVGHQQFLWDIRQEPGLIDTFATVWGTSELLVSFDGINISVPLNLQEEQNKGLDSPWPHVDQSPNRRFFHCVQGIANLAPNGPLDGGLMVLRGSKELYNECFDRFAHQRPAEGWTPLDSYHHTPEMLEWMIKEKGCTWHKVEAPAGSVILWDSRTVHYGSIPLSTNPRVASYVCYKPAALISEEYREKKKEAIDQMLTSTHDPVMFTCRPRREPAPNDPGWSVRQVPDERPVLSEVGRKLAGLESY</sequence>
<feature type="compositionally biased region" description="Low complexity" evidence="1">
    <location>
        <begin position="14"/>
        <end position="33"/>
    </location>
</feature>
<accession>A0A0F7SSZ9</accession>
<proteinExistence type="predicted"/>